<feature type="non-terminal residue" evidence="1">
    <location>
        <position position="1"/>
    </location>
</feature>
<protein>
    <submittedName>
        <fullName evidence="1">Uncharacterized protein</fullName>
    </submittedName>
</protein>
<name>A0AAF0QSS2_SOLVR</name>
<dbReference type="AlphaFoldDB" id="A0AAF0QSS2"/>
<accession>A0AAF0QSS2</accession>
<dbReference type="Proteomes" id="UP001234989">
    <property type="component" value="Chromosome 5"/>
</dbReference>
<sequence>NPAVSIYGSTVRSVDQSTDGQWPPWFHTWSDFPDLYCLLIYGHHLQSVSGPTVRRSPP</sequence>
<evidence type="ECO:0000313" key="2">
    <source>
        <dbReference type="Proteomes" id="UP001234989"/>
    </source>
</evidence>
<dbReference type="EMBL" id="CP133616">
    <property type="protein sequence ID" value="WMV29637.1"/>
    <property type="molecule type" value="Genomic_DNA"/>
</dbReference>
<gene>
    <name evidence="1" type="ORF">MTR67_023022</name>
</gene>
<keyword evidence="2" id="KW-1185">Reference proteome</keyword>
<evidence type="ECO:0000313" key="1">
    <source>
        <dbReference type="EMBL" id="WMV29637.1"/>
    </source>
</evidence>
<reference evidence="1" key="1">
    <citation type="submission" date="2023-08" db="EMBL/GenBank/DDBJ databases">
        <title>A de novo genome assembly of Solanum verrucosum Schlechtendal, a Mexican diploid species geographically isolated from the other diploid A-genome species in potato relatives.</title>
        <authorList>
            <person name="Hosaka K."/>
        </authorList>
    </citation>
    <scope>NUCLEOTIDE SEQUENCE</scope>
    <source>
        <tissue evidence="1">Young leaves</tissue>
    </source>
</reference>
<organism evidence="1 2">
    <name type="scientific">Solanum verrucosum</name>
    <dbReference type="NCBI Taxonomy" id="315347"/>
    <lineage>
        <taxon>Eukaryota</taxon>
        <taxon>Viridiplantae</taxon>
        <taxon>Streptophyta</taxon>
        <taxon>Embryophyta</taxon>
        <taxon>Tracheophyta</taxon>
        <taxon>Spermatophyta</taxon>
        <taxon>Magnoliopsida</taxon>
        <taxon>eudicotyledons</taxon>
        <taxon>Gunneridae</taxon>
        <taxon>Pentapetalae</taxon>
        <taxon>asterids</taxon>
        <taxon>lamiids</taxon>
        <taxon>Solanales</taxon>
        <taxon>Solanaceae</taxon>
        <taxon>Solanoideae</taxon>
        <taxon>Solaneae</taxon>
        <taxon>Solanum</taxon>
    </lineage>
</organism>
<proteinExistence type="predicted"/>